<evidence type="ECO:0000256" key="4">
    <source>
        <dbReference type="ARBA" id="ARBA00033420"/>
    </source>
</evidence>
<dbReference type="PANTHER" id="PTHR13812">
    <property type="entry name" value="KETIMINE REDUCTASE MU-CRYSTALLIN"/>
    <property type="match status" value="1"/>
</dbReference>
<evidence type="ECO:0000256" key="8">
    <source>
        <dbReference type="ARBA" id="ARBA00093226"/>
    </source>
</evidence>
<gene>
    <name evidence="19" type="primary">LOC117576406</name>
</gene>
<dbReference type="EC" id="1.5.1.25" evidence="2"/>
<comment type="catalytic activity">
    <reaction evidence="11">
        <text>(S)-cystathionine ketimine + NADH + 2 H(+) = (3R,5S)-2,3,5,6,7-pentahydro-1,4-thiazepine-3,5-dicarboxylate + NAD(+)</text>
        <dbReference type="Rhea" id="RHEA:68032"/>
        <dbReference type="ChEBI" id="CHEBI:15378"/>
        <dbReference type="ChEBI" id="CHEBI:57540"/>
        <dbReference type="ChEBI" id="CHEBI:57945"/>
        <dbReference type="ChEBI" id="CHEBI:176808"/>
        <dbReference type="ChEBI" id="CHEBI:176810"/>
    </reaction>
    <physiologicalReaction direction="left-to-right" evidence="11">
        <dbReference type="Rhea" id="RHEA:68033"/>
    </physiologicalReaction>
</comment>
<dbReference type="GO" id="GO:0005737">
    <property type="term" value="C:cytoplasm"/>
    <property type="evidence" value="ECO:0007669"/>
    <property type="project" value="TreeGrafter"/>
</dbReference>
<organism evidence="18 19">
    <name type="scientific">Drosophila albomicans</name>
    <name type="common">Fruit fly</name>
    <dbReference type="NCBI Taxonomy" id="7291"/>
    <lineage>
        <taxon>Eukaryota</taxon>
        <taxon>Metazoa</taxon>
        <taxon>Ecdysozoa</taxon>
        <taxon>Arthropoda</taxon>
        <taxon>Hexapoda</taxon>
        <taxon>Insecta</taxon>
        <taxon>Pterygota</taxon>
        <taxon>Neoptera</taxon>
        <taxon>Endopterygota</taxon>
        <taxon>Diptera</taxon>
        <taxon>Brachycera</taxon>
        <taxon>Muscomorpha</taxon>
        <taxon>Ephydroidea</taxon>
        <taxon>Drosophilidae</taxon>
        <taxon>Drosophila</taxon>
    </lineage>
</organism>
<dbReference type="GO" id="GO:0042562">
    <property type="term" value="F:hormone binding"/>
    <property type="evidence" value="ECO:0007669"/>
    <property type="project" value="TreeGrafter"/>
</dbReference>
<evidence type="ECO:0000256" key="1">
    <source>
        <dbReference type="ARBA" id="ARBA00008903"/>
    </source>
</evidence>
<evidence type="ECO:0000256" key="13">
    <source>
        <dbReference type="ARBA" id="ARBA00093264"/>
    </source>
</evidence>
<dbReference type="Pfam" id="PF02423">
    <property type="entry name" value="OCD_Mu_crystall"/>
    <property type="match status" value="1"/>
</dbReference>
<dbReference type="InterPro" id="IPR036291">
    <property type="entry name" value="NAD(P)-bd_dom_sf"/>
</dbReference>
<comment type="subunit">
    <text evidence="15">Homodimer. Binds the thyroid hormone triiodothyronine (T3); T3 binding inhibits enzymatic activity.</text>
</comment>
<dbReference type="SUPFAM" id="SSF51735">
    <property type="entry name" value="NAD(P)-binding Rossmann-fold domains"/>
    <property type="match status" value="1"/>
</dbReference>
<comment type="catalytic activity">
    <reaction evidence="14">
        <text>L-pipecolate + NADP(+) = Delta(1)-piperideine-2-carboxylate + NADPH + H(+)</text>
        <dbReference type="Rhea" id="RHEA:12524"/>
        <dbReference type="ChEBI" id="CHEBI:15378"/>
        <dbReference type="ChEBI" id="CHEBI:57783"/>
        <dbReference type="ChEBI" id="CHEBI:58349"/>
        <dbReference type="ChEBI" id="CHEBI:61185"/>
        <dbReference type="ChEBI" id="CHEBI:77631"/>
        <dbReference type="EC" id="1.5.1.1"/>
    </reaction>
    <physiologicalReaction direction="right-to-left" evidence="14">
        <dbReference type="Rhea" id="RHEA:12526"/>
    </physiologicalReaction>
</comment>
<accession>A0A6P8XUT1</accession>
<evidence type="ECO:0000256" key="11">
    <source>
        <dbReference type="ARBA" id="ARBA00093250"/>
    </source>
</evidence>
<dbReference type="PANTHER" id="PTHR13812:SF19">
    <property type="entry name" value="KETIMINE REDUCTASE MU-CRYSTALLIN"/>
    <property type="match status" value="1"/>
</dbReference>
<evidence type="ECO:0000256" key="14">
    <source>
        <dbReference type="ARBA" id="ARBA00093273"/>
    </source>
</evidence>
<evidence type="ECO:0000256" key="3">
    <source>
        <dbReference type="ARBA" id="ARBA00015173"/>
    </source>
</evidence>
<evidence type="ECO:0000256" key="10">
    <source>
        <dbReference type="ARBA" id="ARBA00093248"/>
    </source>
</evidence>
<evidence type="ECO:0000256" key="15">
    <source>
        <dbReference type="ARBA" id="ARBA00093567"/>
    </source>
</evidence>
<evidence type="ECO:0000256" key="17">
    <source>
        <dbReference type="ARBA" id="ARBA00093650"/>
    </source>
</evidence>
<evidence type="ECO:0000313" key="19">
    <source>
        <dbReference type="RefSeq" id="XP_034117024.1"/>
    </source>
</evidence>
<evidence type="ECO:0000256" key="7">
    <source>
        <dbReference type="ARBA" id="ARBA00093203"/>
    </source>
</evidence>
<proteinExistence type="inferred from homology"/>
<dbReference type="RefSeq" id="XP_034117024.1">
    <property type="nucleotide sequence ID" value="XM_034261133.2"/>
</dbReference>
<comment type="catalytic activity">
    <reaction evidence="9">
        <text>(S)-cystathionine ketimine + NADPH + 2 H(+) = (3R,5S)-2,3,5,6,7-pentahydro-1,4-thiazepine-3,5-dicarboxylate + NADP(+)</text>
        <dbReference type="Rhea" id="RHEA:68036"/>
        <dbReference type="ChEBI" id="CHEBI:15378"/>
        <dbReference type="ChEBI" id="CHEBI:57783"/>
        <dbReference type="ChEBI" id="CHEBI:58349"/>
        <dbReference type="ChEBI" id="CHEBI:176808"/>
        <dbReference type="ChEBI" id="CHEBI:176810"/>
    </reaction>
    <physiologicalReaction direction="left-to-right" evidence="9">
        <dbReference type="Rhea" id="RHEA:68037"/>
    </physiologicalReaction>
</comment>
<comment type="catalytic activity">
    <reaction evidence="6">
        <text>Delta(2)-thiazoline-2-carboxylate + NADPH + 2 H(+) = L-thiazolidine-2-carboxylate + NADP(+)</text>
        <dbReference type="Rhea" id="RHEA:68072"/>
        <dbReference type="ChEBI" id="CHEBI:15378"/>
        <dbReference type="ChEBI" id="CHEBI:57783"/>
        <dbReference type="ChEBI" id="CHEBI:58349"/>
        <dbReference type="ChEBI" id="CHEBI:176895"/>
        <dbReference type="ChEBI" id="CHEBI:176896"/>
    </reaction>
    <physiologicalReaction direction="left-to-right" evidence="6">
        <dbReference type="Rhea" id="RHEA:68073"/>
    </physiologicalReaction>
</comment>
<dbReference type="Proteomes" id="UP000515160">
    <property type="component" value="Chromosome X"/>
</dbReference>
<dbReference type="Gene3D" id="3.30.1780.10">
    <property type="entry name" value="ornithine cyclodeaminase, domain 1"/>
    <property type="match status" value="1"/>
</dbReference>
<reference evidence="19" key="1">
    <citation type="submission" date="2025-08" db="UniProtKB">
        <authorList>
            <consortium name="RefSeq"/>
        </authorList>
    </citation>
    <scope>IDENTIFICATION</scope>
    <source>
        <strain evidence="19">15112-1751.03</strain>
        <tissue evidence="19">Whole Adult</tissue>
    </source>
</reference>
<comment type="catalytic activity">
    <reaction evidence="8">
        <text>(3R)-1,4-thiomorpholine-3-carboxylate + NAD(+) = 3,4-dehydrothiomorpholine-3-carboxylate + NADH + 2 H(+)</text>
        <dbReference type="Rhea" id="RHEA:12504"/>
        <dbReference type="ChEBI" id="CHEBI:15378"/>
        <dbReference type="ChEBI" id="CHEBI:57540"/>
        <dbReference type="ChEBI" id="CHEBI:57945"/>
        <dbReference type="ChEBI" id="CHEBI:58517"/>
        <dbReference type="ChEBI" id="CHEBI:176873"/>
        <dbReference type="EC" id="1.5.1.25"/>
    </reaction>
    <physiologicalReaction direction="right-to-left" evidence="8">
        <dbReference type="Rhea" id="RHEA:12506"/>
    </physiologicalReaction>
</comment>
<evidence type="ECO:0000313" key="18">
    <source>
        <dbReference type="Proteomes" id="UP000515160"/>
    </source>
</evidence>
<comment type="catalytic activity">
    <reaction evidence="10">
        <text>(R)-lanthionine ketimine + NADPH + 2 H(+) = (3R,5R)-1,4-thiomorpholine-3,5-dicarboxylate + NADP(+)</text>
        <dbReference type="Rhea" id="RHEA:68040"/>
        <dbReference type="ChEBI" id="CHEBI:15378"/>
        <dbReference type="ChEBI" id="CHEBI:57783"/>
        <dbReference type="ChEBI" id="CHEBI:58349"/>
        <dbReference type="ChEBI" id="CHEBI:176891"/>
        <dbReference type="ChEBI" id="CHEBI:176892"/>
    </reaction>
    <physiologicalReaction direction="left-to-right" evidence="10">
        <dbReference type="Rhea" id="RHEA:68041"/>
    </physiologicalReaction>
</comment>
<dbReference type="AlphaFoldDB" id="A0A6P8XUT1"/>
<dbReference type="GO" id="GO:0047127">
    <property type="term" value="F:thiomorpholine-carboxylate dehydrogenase activity"/>
    <property type="evidence" value="ECO:0007669"/>
    <property type="project" value="UniProtKB-EC"/>
</dbReference>
<sequence length="352" mass="37691">MSGPIYYGAELVRRVLTWQLVNDAVEEALKAVAAQSRNAPQLPYVVSQPMRSVTIAGTERSQLLFTMPAYVGNYRLTAAGAAGDAGNATRSTLACKLVTSFRGNQELQPPLPSIAANILLFNAGTGEIDAIMSGTDITTWRTAAASVVATKYLYFGRFNAAISELPIKVAIIGCGTQGEIHAVAMCSNFKVEQLLLYNRTATRAQQLADKLRKMTNLQHTPEIIVCNSARDAVRDANVICVATFSREPLFNACDLGSKRGLHINAVGAGEVAFGEVATDVYQQSEVFVDSLANAEHELKGFPVCIAGEVGNVINKDYKPEPTSMTLFQSMGMASEDACVAEAVRSALLTIDS</sequence>
<evidence type="ECO:0000256" key="6">
    <source>
        <dbReference type="ARBA" id="ARBA00093197"/>
    </source>
</evidence>
<comment type="catalytic activity">
    <reaction evidence="13">
        <text>L-proline + NAD(+) = 1-pyrroline-2-carboxylate + NADH + H(+)</text>
        <dbReference type="Rhea" id="RHEA:20321"/>
        <dbReference type="ChEBI" id="CHEBI:15378"/>
        <dbReference type="ChEBI" id="CHEBI:39785"/>
        <dbReference type="ChEBI" id="CHEBI:57540"/>
        <dbReference type="ChEBI" id="CHEBI:57945"/>
        <dbReference type="ChEBI" id="CHEBI:60039"/>
        <dbReference type="EC" id="1.5.1.1"/>
    </reaction>
    <physiologicalReaction direction="right-to-left" evidence="13">
        <dbReference type="Rhea" id="RHEA:20323"/>
    </physiologicalReaction>
</comment>
<comment type="catalytic activity">
    <reaction evidence="7">
        <text>L-proline + NADP(+) = 1-pyrroline-2-carboxylate + NADPH + H(+)</text>
        <dbReference type="Rhea" id="RHEA:20317"/>
        <dbReference type="ChEBI" id="CHEBI:15378"/>
        <dbReference type="ChEBI" id="CHEBI:39785"/>
        <dbReference type="ChEBI" id="CHEBI:57783"/>
        <dbReference type="ChEBI" id="CHEBI:58349"/>
        <dbReference type="ChEBI" id="CHEBI:60039"/>
        <dbReference type="EC" id="1.5.1.1"/>
    </reaction>
    <physiologicalReaction direction="right-to-left" evidence="7">
        <dbReference type="Rhea" id="RHEA:20319"/>
    </physiologicalReaction>
</comment>
<dbReference type="InterPro" id="IPR023401">
    <property type="entry name" value="ODC_N"/>
</dbReference>
<dbReference type="PIRSF" id="PIRSF001439">
    <property type="entry name" value="CryM"/>
    <property type="match status" value="1"/>
</dbReference>
<evidence type="ECO:0000256" key="2">
    <source>
        <dbReference type="ARBA" id="ARBA00012883"/>
    </source>
</evidence>
<dbReference type="OrthoDB" id="41492at2759"/>
<name>A0A6P8XUT1_DROAB</name>
<comment type="catalytic activity">
    <reaction evidence="5">
        <text>L-pipecolate + NAD(+) = Delta(1)-piperideine-2-carboxylate + NADH + H(+)</text>
        <dbReference type="Rhea" id="RHEA:30807"/>
        <dbReference type="ChEBI" id="CHEBI:15378"/>
        <dbReference type="ChEBI" id="CHEBI:57540"/>
        <dbReference type="ChEBI" id="CHEBI:57945"/>
        <dbReference type="ChEBI" id="CHEBI:61185"/>
        <dbReference type="ChEBI" id="CHEBI:77631"/>
        <dbReference type="EC" id="1.5.1.1"/>
    </reaction>
    <physiologicalReaction direction="right-to-left" evidence="5">
        <dbReference type="Rhea" id="RHEA:30809"/>
    </physiologicalReaction>
</comment>
<dbReference type="GO" id="GO:0050241">
    <property type="term" value="F:pyrroline-2-carboxylate reductase activity"/>
    <property type="evidence" value="ECO:0007669"/>
    <property type="project" value="UniProtKB-EC"/>
</dbReference>
<evidence type="ECO:0000256" key="12">
    <source>
        <dbReference type="ARBA" id="ARBA00093263"/>
    </source>
</evidence>
<evidence type="ECO:0000256" key="9">
    <source>
        <dbReference type="ARBA" id="ARBA00093227"/>
    </source>
</evidence>
<keyword evidence="18" id="KW-1185">Reference proteome</keyword>
<dbReference type="InterPro" id="IPR003462">
    <property type="entry name" value="ODC_Mu_crystall"/>
</dbReference>
<comment type="similarity">
    <text evidence="1">Belongs to the ornithine cyclodeaminase/mu-crystallin family.</text>
</comment>
<dbReference type="Gene3D" id="3.40.50.720">
    <property type="entry name" value="NAD(P)-binding Rossmann-like Domain"/>
    <property type="match status" value="1"/>
</dbReference>
<comment type="catalytic activity">
    <reaction evidence="12">
        <text>(3R)-1,4-thiomorpholine-3-carboxylate + NADP(+) = 3,4-dehydrothiomorpholine-3-carboxylate + NADPH + 2 H(+)</text>
        <dbReference type="Rhea" id="RHEA:12500"/>
        <dbReference type="ChEBI" id="CHEBI:15378"/>
        <dbReference type="ChEBI" id="CHEBI:57783"/>
        <dbReference type="ChEBI" id="CHEBI:58349"/>
        <dbReference type="ChEBI" id="CHEBI:58517"/>
        <dbReference type="ChEBI" id="CHEBI:176873"/>
        <dbReference type="EC" id="1.5.1.25"/>
    </reaction>
    <physiologicalReaction direction="right-to-left" evidence="12">
        <dbReference type="Rhea" id="RHEA:12502"/>
    </physiologicalReaction>
</comment>
<dbReference type="GeneID" id="117576406"/>
<protein>
    <recommendedName>
        <fullName evidence="3">Ketimine reductase mu-crystallin</fullName>
        <ecNumber evidence="16">1.5.1.1</ecNumber>
        <ecNumber evidence="2">1.5.1.25</ecNumber>
    </recommendedName>
    <alternativeName>
        <fullName evidence="17">1-piperideine-2-carboxylate/1-pyrroline-2-carboxylate reductase</fullName>
    </alternativeName>
    <alternativeName>
        <fullName evidence="4">NADP-regulated thyroid-hormone-binding protein</fullName>
    </alternativeName>
</protein>
<evidence type="ECO:0000256" key="5">
    <source>
        <dbReference type="ARBA" id="ARBA00093190"/>
    </source>
</evidence>
<evidence type="ECO:0000256" key="16">
    <source>
        <dbReference type="ARBA" id="ARBA00093598"/>
    </source>
</evidence>
<dbReference type="EC" id="1.5.1.1" evidence="16"/>